<keyword evidence="3" id="KW-1185">Reference proteome</keyword>
<feature type="compositionally biased region" description="Low complexity" evidence="1">
    <location>
        <begin position="1"/>
        <end position="15"/>
    </location>
</feature>
<protein>
    <submittedName>
        <fullName evidence="2">Uncharacterized protein</fullName>
    </submittedName>
</protein>
<organism evidence="2 3">
    <name type="scientific">Ophiocordyceps sinensis</name>
    <dbReference type="NCBI Taxonomy" id="72228"/>
    <lineage>
        <taxon>Eukaryota</taxon>
        <taxon>Fungi</taxon>
        <taxon>Dikarya</taxon>
        <taxon>Ascomycota</taxon>
        <taxon>Pezizomycotina</taxon>
        <taxon>Sordariomycetes</taxon>
        <taxon>Hypocreomycetidae</taxon>
        <taxon>Hypocreales</taxon>
        <taxon>Ophiocordycipitaceae</taxon>
        <taxon>Ophiocordyceps</taxon>
    </lineage>
</organism>
<feature type="region of interest" description="Disordered" evidence="1">
    <location>
        <begin position="1"/>
        <end position="22"/>
    </location>
</feature>
<dbReference type="Proteomes" id="UP000557566">
    <property type="component" value="Unassembled WGS sequence"/>
</dbReference>
<name>A0A8H4V4M6_9HYPO</name>
<comment type="caution">
    <text evidence="2">The sequence shown here is derived from an EMBL/GenBank/DDBJ whole genome shotgun (WGS) entry which is preliminary data.</text>
</comment>
<proteinExistence type="predicted"/>
<sequence length="73" mass="7835">MIRSSASASLMAASAPPRPFLTADPDLEMKRRAQEPGRLSLGVCFGTEVSSIEVSEGPTTQLSTQNLRRPNAF</sequence>
<dbReference type="AlphaFoldDB" id="A0A8H4V4M6"/>
<evidence type="ECO:0000313" key="2">
    <source>
        <dbReference type="EMBL" id="KAF4508158.1"/>
    </source>
</evidence>
<gene>
    <name evidence="2" type="ORF">G6O67_004573</name>
</gene>
<dbReference type="EMBL" id="JAAVMX010000005">
    <property type="protein sequence ID" value="KAF4508158.1"/>
    <property type="molecule type" value="Genomic_DNA"/>
</dbReference>
<evidence type="ECO:0000256" key="1">
    <source>
        <dbReference type="SAM" id="MobiDB-lite"/>
    </source>
</evidence>
<evidence type="ECO:0000313" key="3">
    <source>
        <dbReference type="Proteomes" id="UP000557566"/>
    </source>
</evidence>
<accession>A0A8H4V4M6</accession>
<reference evidence="2 3" key="1">
    <citation type="journal article" date="2020" name="Genome Biol. Evol.">
        <title>A new high-quality draft genome assembly of the Chinese cordyceps Ophiocordyceps sinensis.</title>
        <authorList>
            <person name="Shu R."/>
            <person name="Zhang J."/>
            <person name="Meng Q."/>
            <person name="Zhang H."/>
            <person name="Zhou G."/>
            <person name="Li M."/>
            <person name="Wu P."/>
            <person name="Zhao Y."/>
            <person name="Chen C."/>
            <person name="Qin Q."/>
        </authorList>
    </citation>
    <scope>NUCLEOTIDE SEQUENCE [LARGE SCALE GENOMIC DNA]</scope>
    <source>
        <strain evidence="2 3">IOZ07</strain>
    </source>
</reference>